<evidence type="ECO:0000313" key="1">
    <source>
        <dbReference type="EMBL" id="RJO59969.1"/>
    </source>
</evidence>
<dbReference type="EMBL" id="QZJW01000055">
    <property type="protein sequence ID" value="RJO59969.1"/>
    <property type="molecule type" value="Genomic_DNA"/>
</dbReference>
<accession>A0A419D9Z1</accession>
<dbReference type="Proteomes" id="UP000285655">
    <property type="component" value="Unassembled WGS sequence"/>
</dbReference>
<protein>
    <recommendedName>
        <fullName evidence="3">DUF4145 domain-containing protein</fullName>
    </recommendedName>
</protein>
<proteinExistence type="predicted"/>
<sequence>MSEKDQNISKKEELSEGFLKFQKAMKNKTSSVSKLLNCHLLAEYFLEQIIHISIKRGDILLTEARPMFSLKLIIVKSLDVVDDSIITSIKHLNTVRNLCSHEMEYEITEANIDLIGRPFGKDYTEIRNKKFDERLERVLMMVIARLEATYEFELNKSDRIPTSLLP</sequence>
<reference evidence="1 2" key="1">
    <citation type="journal article" date="2017" name="ISME J.">
        <title>Energy and carbon metabolisms in a deep terrestrial subsurface fluid microbial community.</title>
        <authorList>
            <person name="Momper L."/>
            <person name="Jungbluth S.P."/>
            <person name="Lee M.D."/>
            <person name="Amend J.P."/>
        </authorList>
    </citation>
    <scope>NUCLEOTIDE SEQUENCE [LARGE SCALE GENOMIC DNA]</scope>
    <source>
        <strain evidence="1">SURF_29</strain>
    </source>
</reference>
<name>A0A419D9Z1_9BACT</name>
<organism evidence="1 2">
    <name type="scientific">candidate division WS5 bacterium</name>
    <dbReference type="NCBI Taxonomy" id="2093353"/>
    <lineage>
        <taxon>Bacteria</taxon>
        <taxon>candidate division WS5</taxon>
    </lineage>
</organism>
<evidence type="ECO:0000313" key="2">
    <source>
        <dbReference type="Proteomes" id="UP000285655"/>
    </source>
</evidence>
<comment type="caution">
    <text evidence="1">The sequence shown here is derived from an EMBL/GenBank/DDBJ whole genome shotgun (WGS) entry which is preliminary data.</text>
</comment>
<evidence type="ECO:0008006" key="3">
    <source>
        <dbReference type="Google" id="ProtNLM"/>
    </source>
</evidence>
<gene>
    <name evidence="1" type="ORF">C4544_06380</name>
</gene>
<dbReference type="AlphaFoldDB" id="A0A419D9Z1"/>